<dbReference type="Proteomes" id="UP001162501">
    <property type="component" value="Chromosome 6"/>
</dbReference>
<reference evidence="1" key="2">
    <citation type="submission" date="2025-03" db="EMBL/GenBank/DDBJ databases">
        <authorList>
            <consortium name="ELIXIR-Norway"/>
            <consortium name="Elixir Norway"/>
        </authorList>
    </citation>
    <scope>NUCLEOTIDE SEQUENCE</scope>
</reference>
<dbReference type="EMBL" id="OX596090">
    <property type="protein sequence ID" value="CAN0538941.1"/>
    <property type="molecule type" value="Genomic_DNA"/>
</dbReference>
<proteinExistence type="predicted"/>
<evidence type="ECO:0000313" key="1">
    <source>
        <dbReference type="EMBL" id="CAN0538941.1"/>
    </source>
</evidence>
<reference evidence="1" key="1">
    <citation type="submission" date="2023-05" db="EMBL/GenBank/DDBJ databases">
        <authorList>
            <consortium name="ELIXIR-Norway"/>
        </authorList>
    </citation>
    <scope>NUCLEOTIDE SEQUENCE</scope>
</reference>
<organism evidence="1 2">
    <name type="scientific">Rangifer tarandus platyrhynchus</name>
    <name type="common">Svalbard reindeer</name>
    <dbReference type="NCBI Taxonomy" id="3082113"/>
    <lineage>
        <taxon>Eukaryota</taxon>
        <taxon>Metazoa</taxon>
        <taxon>Chordata</taxon>
        <taxon>Craniata</taxon>
        <taxon>Vertebrata</taxon>
        <taxon>Euteleostomi</taxon>
        <taxon>Mammalia</taxon>
        <taxon>Eutheria</taxon>
        <taxon>Laurasiatheria</taxon>
        <taxon>Artiodactyla</taxon>
        <taxon>Ruminantia</taxon>
        <taxon>Pecora</taxon>
        <taxon>Cervidae</taxon>
        <taxon>Odocoileinae</taxon>
        <taxon>Rangifer</taxon>
    </lineage>
</organism>
<accession>A0AC60A0A8</accession>
<name>A0AC60A0A8_RANTA</name>
<protein>
    <submittedName>
        <fullName evidence="1">Uncharacterized protein</fullName>
    </submittedName>
</protein>
<sequence>MPPPPGTWCLCPANWPLPVRYKIIFILTGQSQQSPSRVTCPFPKSKDTCPSSKSNLSGLRHPLQHPKPFKLLFMHLFLGKTSTPSCTTILLNMDRFLTNTCPHRSCPLQALEPSKHTGHLIVHGKPRHSS</sequence>
<gene>
    <name evidence="1" type="ORF">MRATA1EN22A_LOCUS25101</name>
</gene>
<evidence type="ECO:0000313" key="2">
    <source>
        <dbReference type="Proteomes" id="UP001162501"/>
    </source>
</evidence>